<evidence type="ECO:0000313" key="1">
    <source>
        <dbReference type="EMBL" id="KAI4818001.1"/>
    </source>
</evidence>
<dbReference type="Proteomes" id="UP001057452">
    <property type="component" value="Chromosome 11"/>
</dbReference>
<organism evidence="1 2">
    <name type="scientific">Chaenocephalus aceratus</name>
    <name type="common">Blackfin icefish</name>
    <name type="synonym">Chaenichthys aceratus</name>
    <dbReference type="NCBI Taxonomy" id="36190"/>
    <lineage>
        <taxon>Eukaryota</taxon>
        <taxon>Metazoa</taxon>
        <taxon>Chordata</taxon>
        <taxon>Craniata</taxon>
        <taxon>Vertebrata</taxon>
        <taxon>Euteleostomi</taxon>
        <taxon>Actinopterygii</taxon>
        <taxon>Neopterygii</taxon>
        <taxon>Teleostei</taxon>
        <taxon>Neoteleostei</taxon>
        <taxon>Acanthomorphata</taxon>
        <taxon>Eupercaria</taxon>
        <taxon>Perciformes</taxon>
        <taxon>Notothenioidei</taxon>
        <taxon>Channichthyidae</taxon>
        <taxon>Chaenocephalus</taxon>
    </lineage>
</organism>
<dbReference type="EMBL" id="CM043795">
    <property type="protein sequence ID" value="KAI4818001.1"/>
    <property type="molecule type" value="Genomic_DNA"/>
</dbReference>
<feature type="non-terminal residue" evidence="1">
    <location>
        <position position="61"/>
    </location>
</feature>
<accession>A0ACB9WWQ7</accession>
<protein>
    <submittedName>
        <fullName evidence="1">Uncharacterized protein</fullName>
    </submittedName>
</protein>
<feature type="non-terminal residue" evidence="1">
    <location>
        <position position="1"/>
    </location>
</feature>
<sequence length="61" mass="7184">FDHVACDEVRSNLVCFDIDLRGFITLLPRCDSRGSAYCQNVTLHCTYSNCQEIMKRRKRER</sequence>
<keyword evidence="2" id="KW-1185">Reference proteome</keyword>
<gene>
    <name evidence="1" type="ORF">KUCAC02_011369</name>
</gene>
<name>A0ACB9WWQ7_CHAAC</name>
<evidence type="ECO:0000313" key="2">
    <source>
        <dbReference type="Proteomes" id="UP001057452"/>
    </source>
</evidence>
<comment type="caution">
    <text evidence="1">The sequence shown here is derived from an EMBL/GenBank/DDBJ whole genome shotgun (WGS) entry which is preliminary data.</text>
</comment>
<proteinExistence type="predicted"/>
<reference evidence="1" key="1">
    <citation type="submission" date="2022-05" db="EMBL/GenBank/DDBJ databases">
        <title>Chromosome-level genome of Chaenocephalus aceratus.</title>
        <authorList>
            <person name="Park H."/>
        </authorList>
    </citation>
    <scope>NUCLEOTIDE SEQUENCE</scope>
    <source>
        <strain evidence="1">KU_202001</strain>
    </source>
</reference>